<feature type="region of interest" description="Disordered" evidence="1">
    <location>
        <begin position="163"/>
        <end position="208"/>
    </location>
</feature>
<name>A0ABN9PH02_9DINO</name>
<protein>
    <submittedName>
        <fullName evidence="2">Uncharacterized protein</fullName>
    </submittedName>
</protein>
<dbReference type="EMBL" id="CAUYUJ010000736">
    <property type="protein sequence ID" value="CAK0792242.1"/>
    <property type="molecule type" value="Genomic_DNA"/>
</dbReference>
<proteinExistence type="predicted"/>
<sequence>MKTVQEFESELAKATARKSGGGDGGKGEARRPRGGDALSKQPVHGKGSHCEVHKHSGMGCAVVSMESAAARESVMVYCEGKAAGSDQVKTQIGGVSVQVRRHLDKNTKQDVVTDIFCAWGHRAEKETPLEVDEIAEAFDKLLTDAHTHGNAQAAATLSTSPQHLAGVRAPPPPPMHHPTLAGAAGAAAMTPAQLQQAEIEDPDILASP</sequence>
<dbReference type="Proteomes" id="UP001189429">
    <property type="component" value="Unassembled WGS sequence"/>
</dbReference>
<accession>A0ABN9PH02</accession>
<organism evidence="2 3">
    <name type="scientific">Prorocentrum cordatum</name>
    <dbReference type="NCBI Taxonomy" id="2364126"/>
    <lineage>
        <taxon>Eukaryota</taxon>
        <taxon>Sar</taxon>
        <taxon>Alveolata</taxon>
        <taxon>Dinophyceae</taxon>
        <taxon>Prorocentrales</taxon>
        <taxon>Prorocentraceae</taxon>
        <taxon>Prorocentrum</taxon>
    </lineage>
</organism>
<evidence type="ECO:0000256" key="1">
    <source>
        <dbReference type="SAM" id="MobiDB-lite"/>
    </source>
</evidence>
<comment type="caution">
    <text evidence="2">The sequence shown here is derived from an EMBL/GenBank/DDBJ whole genome shotgun (WGS) entry which is preliminary data.</text>
</comment>
<feature type="compositionally biased region" description="Low complexity" evidence="1">
    <location>
        <begin position="177"/>
        <end position="188"/>
    </location>
</feature>
<gene>
    <name evidence="2" type="ORF">PCOR1329_LOCUS2891</name>
</gene>
<evidence type="ECO:0000313" key="3">
    <source>
        <dbReference type="Proteomes" id="UP001189429"/>
    </source>
</evidence>
<feature type="region of interest" description="Disordered" evidence="1">
    <location>
        <begin position="1"/>
        <end position="50"/>
    </location>
</feature>
<keyword evidence="3" id="KW-1185">Reference proteome</keyword>
<reference evidence="2" key="1">
    <citation type="submission" date="2023-10" db="EMBL/GenBank/DDBJ databases">
        <authorList>
            <person name="Chen Y."/>
            <person name="Shah S."/>
            <person name="Dougan E. K."/>
            <person name="Thang M."/>
            <person name="Chan C."/>
        </authorList>
    </citation>
    <scope>NUCLEOTIDE SEQUENCE [LARGE SCALE GENOMIC DNA]</scope>
</reference>
<evidence type="ECO:0000313" key="2">
    <source>
        <dbReference type="EMBL" id="CAK0792242.1"/>
    </source>
</evidence>
<feature type="compositionally biased region" description="Acidic residues" evidence="1">
    <location>
        <begin position="198"/>
        <end position="208"/>
    </location>
</feature>
<feature type="compositionally biased region" description="Basic and acidic residues" evidence="1">
    <location>
        <begin position="25"/>
        <end position="34"/>
    </location>
</feature>